<evidence type="ECO:0000256" key="4">
    <source>
        <dbReference type="ARBA" id="ARBA00023027"/>
    </source>
</evidence>
<dbReference type="InterPro" id="IPR013328">
    <property type="entry name" value="6PGD_dom2"/>
</dbReference>
<evidence type="ECO:0000256" key="11">
    <source>
        <dbReference type="RuleBase" id="RU361243"/>
    </source>
</evidence>
<comment type="similarity">
    <text evidence="1 10">Belongs to the NAD-dependent glycerol-3-phosphate dehydrogenase family.</text>
</comment>
<dbReference type="GO" id="GO:0051287">
    <property type="term" value="F:NAD binding"/>
    <property type="evidence" value="ECO:0007669"/>
    <property type="project" value="UniProtKB-UniRule"/>
</dbReference>
<comment type="catalytic activity">
    <reaction evidence="5 11">
        <text>sn-glycerol 3-phosphate + NAD(+) = dihydroxyacetone phosphate + NADH + H(+)</text>
        <dbReference type="Rhea" id="RHEA:11092"/>
        <dbReference type="ChEBI" id="CHEBI:15378"/>
        <dbReference type="ChEBI" id="CHEBI:57540"/>
        <dbReference type="ChEBI" id="CHEBI:57597"/>
        <dbReference type="ChEBI" id="CHEBI:57642"/>
        <dbReference type="ChEBI" id="CHEBI:57945"/>
        <dbReference type="EC" id="1.1.1.8"/>
    </reaction>
</comment>
<dbReference type="GO" id="GO:0046168">
    <property type="term" value="P:glycerol-3-phosphate catabolic process"/>
    <property type="evidence" value="ECO:0007669"/>
    <property type="project" value="UniProtKB-UniRule"/>
</dbReference>
<keyword evidence="16" id="KW-1185">Reference proteome</keyword>
<dbReference type="InterPro" id="IPR008927">
    <property type="entry name" value="6-PGluconate_DH-like_C_sf"/>
</dbReference>
<organism evidence="15 16">
    <name type="scientific">Aspergillus clavatus (strain ATCC 1007 / CBS 513.65 / DSM 816 / NCTC 3887 / NRRL 1 / QM 1276 / 107)</name>
    <dbReference type="NCBI Taxonomy" id="344612"/>
    <lineage>
        <taxon>Eukaryota</taxon>
        <taxon>Fungi</taxon>
        <taxon>Dikarya</taxon>
        <taxon>Ascomycota</taxon>
        <taxon>Pezizomycotina</taxon>
        <taxon>Eurotiomycetes</taxon>
        <taxon>Eurotiomycetidae</taxon>
        <taxon>Eurotiales</taxon>
        <taxon>Aspergillaceae</taxon>
        <taxon>Aspergillus</taxon>
        <taxon>Aspergillus subgen. Fumigati</taxon>
    </lineage>
</organism>
<dbReference type="Gene3D" id="3.40.50.720">
    <property type="entry name" value="NAD(P)-binding Rossmann-like Domain"/>
    <property type="match status" value="1"/>
</dbReference>
<dbReference type="Pfam" id="PF01210">
    <property type="entry name" value="NAD_Gly3P_dh_N"/>
    <property type="match status" value="1"/>
</dbReference>
<dbReference type="STRING" id="344612.A1CSN8"/>
<feature type="binding site" evidence="9">
    <location>
        <position position="44"/>
    </location>
    <ligand>
        <name>NAD(+)</name>
        <dbReference type="ChEBI" id="CHEBI:57540"/>
    </ligand>
</feature>
<evidence type="ECO:0000256" key="12">
    <source>
        <dbReference type="SAM" id="MobiDB-lite"/>
    </source>
</evidence>
<feature type="region of interest" description="Disordered" evidence="12">
    <location>
        <begin position="189"/>
        <end position="217"/>
    </location>
</feature>
<sequence>MTGQKHTVAVVGSGNWGSTIAKILAENTREHPDVFEEKVQMWVFEEDVTVPESSPHRGQLGDKTYKLTELINNVHENVKYLPGTALPDNVVANPDLLDAVKAATLLVFNLPHQFIDKTLEQLKGHVRPYARAISCVKGVEVADGRVTLFSELIMQKLGIYCGSLSGANIAPEVAAEMFCETTIGYDPPPMDLDSEQEGSPDNRHKIDKQRQHRVSTTSTVLHRVPDEYPTVDGKLLHRLFERPYFHVHVVPDVAGVALCGALKNIVALAAGFVAGKGWGENSKAAIIRIGMMEMLRFGRIWFPDSVDGKTFTEESAGVADLLTSCSAGRNFRSAKHSVEKGVSVDEIEQSELNGQKLQGTSTARAVCDFLSTHGKADEFPLFNAVNGILDGKVSVDELPKLLK</sequence>
<evidence type="ECO:0000256" key="1">
    <source>
        <dbReference type="ARBA" id="ARBA00011009"/>
    </source>
</evidence>
<feature type="domain" description="Glycerol-3-phosphate dehydrogenase NAD-dependent N-terminal" evidence="13">
    <location>
        <begin position="8"/>
        <end position="186"/>
    </location>
</feature>
<feature type="binding site" evidence="9">
    <location>
        <begin position="12"/>
        <end position="17"/>
    </location>
    <ligand>
        <name>NAD(+)</name>
        <dbReference type="ChEBI" id="CHEBI:57540"/>
    </ligand>
</feature>
<dbReference type="PANTHER" id="PTHR11728">
    <property type="entry name" value="GLYCEROL-3-PHOSPHATE DEHYDROGENASE"/>
    <property type="match status" value="1"/>
</dbReference>
<evidence type="ECO:0000256" key="7">
    <source>
        <dbReference type="PIRSR" id="PIRSR000114-1"/>
    </source>
</evidence>
<dbReference type="PRINTS" id="PR00077">
    <property type="entry name" value="GPDHDRGNASE"/>
</dbReference>
<feature type="domain" description="Glycerol-3-phosphate dehydrogenase NAD-dependent C-terminal" evidence="14">
    <location>
        <begin position="252"/>
        <end position="398"/>
    </location>
</feature>
<dbReference type="GeneID" id="4700069"/>
<gene>
    <name evidence="15" type="ORF">ACLA_080090</name>
</gene>
<feature type="binding site" evidence="8">
    <location>
        <begin position="329"/>
        <end position="330"/>
    </location>
    <ligand>
        <name>substrate</name>
    </ligand>
</feature>
<dbReference type="GO" id="GO:0005829">
    <property type="term" value="C:cytosol"/>
    <property type="evidence" value="ECO:0007669"/>
    <property type="project" value="TreeGrafter"/>
</dbReference>
<dbReference type="GO" id="GO:0005634">
    <property type="term" value="C:nucleus"/>
    <property type="evidence" value="ECO:0007669"/>
    <property type="project" value="TreeGrafter"/>
</dbReference>
<evidence type="ECO:0000313" key="16">
    <source>
        <dbReference type="Proteomes" id="UP000006701"/>
    </source>
</evidence>
<dbReference type="InterPro" id="IPR017751">
    <property type="entry name" value="G3P_DH_NAD-dep_euk"/>
</dbReference>
<evidence type="ECO:0000256" key="9">
    <source>
        <dbReference type="PIRSR" id="PIRSR000114-3"/>
    </source>
</evidence>
<dbReference type="InterPro" id="IPR006168">
    <property type="entry name" value="G3P_DH_NAD-dep"/>
</dbReference>
<dbReference type="KEGG" id="act:ACLA_080090"/>
<feature type="binding site" evidence="9">
    <location>
        <position position="356"/>
    </location>
    <ligand>
        <name>NAD(+)</name>
        <dbReference type="ChEBI" id="CHEBI:57540"/>
    </ligand>
</feature>
<evidence type="ECO:0000256" key="10">
    <source>
        <dbReference type="RuleBase" id="RU000437"/>
    </source>
</evidence>
<dbReference type="GO" id="GO:0141152">
    <property type="term" value="F:glycerol-3-phosphate dehydrogenase (NAD+) activity"/>
    <property type="evidence" value="ECO:0007669"/>
    <property type="project" value="UniProtKB-UniRule"/>
</dbReference>
<dbReference type="PANTHER" id="PTHR11728:SF31">
    <property type="entry name" value="GLYCEROL-3-PHOSPHATE DEHYDROGENASE [NAD(+)]"/>
    <property type="match status" value="1"/>
</dbReference>
<dbReference type="EC" id="1.1.1.8" evidence="2 11"/>
<proteinExistence type="inferred from homology"/>
<feature type="binding site" evidence="8">
    <location>
        <position position="137"/>
    </location>
    <ligand>
        <name>substrate</name>
    </ligand>
</feature>
<dbReference type="VEuPathDB" id="FungiDB:ACLA_080090"/>
<dbReference type="Pfam" id="PF07479">
    <property type="entry name" value="NAD_Gly3P_dh_C"/>
    <property type="match status" value="1"/>
</dbReference>
<dbReference type="InterPro" id="IPR006109">
    <property type="entry name" value="G3P_DH_NAD-dep_C"/>
</dbReference>
<feature type="binding site" evidence="9">
    <location>
        <position position="170"/>
    </location>
    <ligand>
        <name>NAD(+)</name>
        <dbReference type="ChEBI" id="CHEBI:57540"/>
    </ligand>
</feature>
<evidence type="ECO:0000313" key="15">
    <source>
        <dbReference type="EMBL" id="EAW06325.1"/>
    </source>
</evidence>
<evidence type="ECO:0000256" key="5">
    <source>
        <dbReference type="ARBA" id="ARBA00048683"/>
    </source>
</evidence>
<evidence type="ECO:0000256" key="8">
    <source>
        <dbReference type="PIRSR" id="PIRSR000114-2"/>
    </source>
</evidence>
<evidence type="ECO:0000259" key="13">
    <source>
        <dbReference type="Pfam" id="PF01210"/>
    </source>
</evidence>
<accession>A1CSN8</accession>
<keyword evidence="4 9" id="KW-0520">NAD</keyword>
<feature type="binding site" evidence="9">
    <location>
        <position position="114"/>
    </location>
    <ligand>
        <name>NAD(+)</name>
        <dbReference type="ChEBI" id="CHEBI:57540"/>
    </ligand>
</feature>
<reference evidence="15 16" key="1">
    <citation type="journal article" date="2008" name="PLoS Genet.">
        <title>Genomic islands in the pathogenic filamentous fungus Aspergillus fumigatus.</title>
        <authorList>
            <person name="Fedorova N.D."/>
            <person name="Khaldi N."/>
            <person name="Joardar V.S."/>
            <person name="Maiti R."/>
            <person name="Amedeo P."/>
            <person name="Anderson M.J."/>
            <person name="Crabtree J."/>
            <person name="Silva J.C."/>
            <person name="Badger J.H."/>
            <person name="Albarraq A."/>
            <person name="Angiuoli S."/>
            <person name="Bussey H."/>
            <person name="Bowyer P."/>
            <person name="Cotty P.J."/>
            <person name="Dyer P.S."/>
            <person name="Egan A."/>
            <person name="Galens K."/>
            <person name="Fraser-Liggett C.M."/>
            <person name="Haas B.J."/>
            <person name="Inman J.M."/>
            <person name="Kent R."/>
            <person name="Lemieux S."/>
            <person name="Malavazi I."/>
            <person name="Orvis J."/>
            <person name="Roemer T."/>
            <person name="Ronning C.M."/>
            <person name="Sundaram J.P."/>
            <person name="Sutton G."/>
            <person name="Turner G."/>
            <person name="Venter J.C."/>
            <person name="White O.R."/>
            <person name="Whitty B.R."/>
            <person name="Youngman P."/>
            <person name="Wolfe K.H."/>
            <person name="Goldman G.H."/>
            <person name="Wortman J.R."/>
            <person name="Jiang B."/>
            <person name="Denning D.W."/>
            <person name="Nierman W.C."/>
        </authorList>
    </citation>
    <scope>NUCLEOTIDE SEQUENCE [LARGE SCALE GENOMIC DNA]</scope>
    <source>
        <strain evidence="16">ATCC 1007 / CBS 513.65 / DSM 816 / NCTC 3887 / NRRL 1</strain>
    </source>
</reference>
<name>A1CSN8_ASPCL</name>
<keyword evidence="3 10" id="KW-0560">Oxidoreductase</keyword>
<dbReference type="InterPro" id="IPR011128">
    <property type="entry name" value="G3P_DH_NAD-dep_N"/>
</dbReference>
<dbReference type="Proteomes" id="UP000006701">
    <property type="component" value="Unassembled WGS sequence"/>
</dbReference>
<evidence type="ECO:0000259" key="14">
    <source>
        <dbReference type="Pfam" id="PF07479"/>
    </source>
</evidence>
<dbReference type="InterPro" id="IPR036291">
    <property type="entry name" value="NAD(P)-bd_dom_sf"/>
</dbReference>
<protein>
    <recommendedName>
        <fullName evidence="6 11">Glycerol-3-phosphate dehydrogenase [NAD(+)]</fullName>
        <ecNumber evidence="2 11">1.1.1.8</ecNumber>
    </recommendedName>
</protein>
<dbReference type="OrthoDB" id="10263760at2759"/>
<dbReference type="HOGENOM" id="CLU_033449_2_3_1"/>
<dbReference type="Gene3D" id="1.10.1040.10">
    <property type="entry name" value="N-(1-d-carboxylethyl)-l-norvaline Dehydrogenase, domain 2"/>
    <property type="match status" value="1"/>
</dbReference>
<dbReference type="SUPFAM" id="SSF48179">
    <property type="entry name" value="6-phosphogluconate dehydrogenase C-terminal domain-like"/>
    <property type="match status" value="1"/>
</dbReference>
<dbReference type="GO" id="GO:0042803">
    <property type="term" value="F:protein homodimerization activity"/>
    <property type="evidence" value="ECO:0007669"/>
    <property type="project" value="InterPro"/>
</dbReference>
<dbReference type="eggNOG" id="KOG2711">
    <property type="taxonomic scope" value="Eukaryota"/>
</dbReference>
<evidence type="ECO:0000256" key="3">
    <source>
        <dbReference type="ARBA" id="ARBA00023002"/>
    </source>
</evidence>
<dbReference type="PIRSF" id="PIRSF000114">
    <property type="entry name" value="Glycerol-3-P_dh"/>
    <property type="match status" value="1"/>
</dbReference>
<dbReference type="RefSeq" id="XP_001267751.1">
    <property type="nucleotide sequence ID" value="XM_001267750.1"/>
</dbReference>
<dbReference type="FunFam" id="1.10.1040.10:FF:000004">
    <property type="entry name" value="Glycerol-3-phosphate dehydrogenase [NAD(+)]"/>
    <property type="match status" value="1"/>
</dbReference>
<dbReference type="AlphaFoldDB" id="A1CSN8"/>
<dbReference type="PROSITE" id="PS00957">
    <property type="entry name" value="NAD_G3PDH"/>
    <property type="match status" value="1"/>
</dbReference>
<evidence type="ECO:0000256" key="6">
    <source>
        <dbReference type="ARBA" id="ARBA00072861"/>
    </source>
</evidence>
<dbReference type="GO" id="GO:0005975">
    <property type="term" value="P:carbohydrate metabolic process"/>
    <property type="evidence" value="ECO:0007669"/>
    <property type="project" value="InterPro"/>
</dbReference>
<dbReference type="OMA" id="YDTPPMD"/>
<feature type="binding site" evidence="9">
    <location>
        <position position="329"/>
    </location>
    <ligand>
        <name>NAD(+)</name>
        <dbReference type="ChEBI" id="CHEBI:57540"/>
    </ligand>
</feature>
<feature type="active site" description="Proton acceptor" evidence="7">
    <location>
        <position position="263"/>
    </location>
</feature>
<dbReference type="SUPFAM" id="SSF51735">
    <property type="entry name" value="NAD(P)-binding Rossmann-fold domains"/>
    <property type="match status" value="1"/>
</dbReference>
<dbReference type="EMBL" id="DS027060">
    <property type="protein sequence ID" value="EAW06325.1"/>
    <property type="molecule type" value="Genomic_DNA"/>
</dbReference>
<feature type="binding site" evidence="9">
    <location>
        <position position="358"/>
    </location>
    <ligand>
        <name>NAD(+)</name>
        <dbReference type="ChEBI" id="CHEBI:57540"/>
    </ligand>
</feature>
<evidence type="ECO:0000256" key="2">
    <source>
        <dbReference type="ARBA" id="ARBA00013218"/>
    </source>
</evidence>
<dbReference type="NCBIfam" id="TIGR03376">
    <property type="entry name" value="glycerol3P_DH"/>
    <property type="match status" value="1"/>
</dbReference>